<evidence type="ECO:0000313" key="3">
    <source>
        <dbReference type="Proteomes" id="UP000636888"/>
    </source>
</evidence>
<evidence type="ECO:0000256" key="1">
    <source>
        <dbReference type="SAM" id="Phobius"/>
    </source>
</evidence>
<name>A0A8J7JE36_9BACT</name>
<dbReference type="AlphaFoldDB" id="A0A8J7JE36"/>
<gene>
    <name evidence="2" type="ORF">JFN93_05460</name>
</gene>
<organism evidence="2 3">
    <name type="scientific">Geomesophilobacter sediminis</name>
    <dbReference type="NCBI Taxonomy" id="2798584"/>
    <lineage>
        <taxon>Bacteria</taxon>
        <taxon>Pseudomonadati</taxon>
        <taxon>Thermodesulfobacteriota</taxon>
        <taxon>Desulfuromonadia</taxon>
        <taxon>Geobacterales</taxon>
        <taxon>Geobacteraceae</taxon>
        <taxon>Geomesophilobacter</taxon>
    </lineage>
</organism>
<dbReference type="Proteomes" id="UP000636888">
    <property type="component" value="Unassembled WGS sequence"/>
</dbReference>
<feature type="transmembrane region" description="Helical" evidence="1">
    <location>
        <begin position="20"/>
        <end position="38"/>
    </location>
</feature>
<proteinExistence type="predicted"/>
<sequence length="124" mass="13905">MTSKALLKQSNEFLCRRDDYDNFIFGLICSLIVCMADITTPPQYQFHLLYLFPIGLTSWYAGKKHGLVIAVLSSIYFGINQSNLCDESFASIWNTVSTSVLFVVASLLVSKVRKTWQRTGSPPG</sequence>
<feature type="transmembrane region" description="Helical" evidence="1">
    <location>
        <begin position="90"/>
        <end position="109"/>
    </location>
</feature>
<evidence type="ECO:0000313" key="2">
    <source>
        <dbReference type="EMBL" id="MBJ6724149.1"/>
    </source>
</evidence>
<keyword evidence="1" id="KW-0472">Membrane</keyword>
<keyword evidence="1" id="KW-1133">Transmembrane helix</keyword>
<keyword evidence="3" id="KW-1185">Reference proteome</keyword>
<accession>A0A8J7JE36</accession>
<dbReference type="EMBL" id="JAEMHM010000004">
    <property type="protein sequence ID" value="MBJ6724149.1"/>
    <property type="molecule type" value="Genomic_DNA"/>
</dbReference>
<protein>
    <submittedName>
        <fullName evidence="2">Uncharacterized protein</fullName>
    </submittedName>
</protein>
<dbReference type="RefSeq" id="WP_199382994.1">
    <property type="nucleotide sequence ID" value="NZ_JAEMHM010000004.1"/>
</dbReference>
<keyword evidence="1" id="KW-0812">Transmembrane</keyword>
<reference evidence="2" key="1">
    <citation type="submission" date="2020-12" db="EMBL/GenBank/DDBJ databases">
        <title>Geomonas sp. Red875, isolated from river sediment.</title>
        <authorList>
            <person name="Xu Z."/>
            <person name="Zhang Z."/>
            <person name="Masuda Y."/>
            <person name="Itoh H."/>
            <person name="Senoo K."/>
        </authorList>
    </citation>
    <scope>NUCLEOTIDE SEQUENCE</scope>
    <source>
        <strain evidence="2">Red875</strain>
    </source>
</reference>
<comment type="caution">
    <text evidence="2">The sequence shown here is derived from an EMBL/GenBank/DDBJ whole genome shotgun (WGS) entry which is preliminary data.</text>
</comment>